<organism evidence="1">
    <name type="scientific">Alexandrium andersonii</name>
    <dbReference type="NCBI Taxonomy" id="327968"/>
    <lineage>
        <taxon>Eukaryota</taxon>
        <taxon>Sar</taxon>
        <taxon>Alveolata</taxon>
        <taxon>Dinophyceae</taxon>
        <taxon>Gonyaulacales</taxon>
        <taxon>Pyrocystaceae</taxon>
        <taxon>Alexandrium</taxon>
    </lineage>
</organism>
<name>A0A7S2GGJ3_9DINO</name>
<sequence>MPPELWDRKTHGGMPIWEYDSSNCHPHQGLGAGMPPLPPAACRLPQRTHREIRSHRPSPELSAILESDKPPSQHVLVIWSGSSASLAVSSGYTRRLQEGVPVLLCFPDESAAAHACDMLLHHRAARLSDWTRAAEASAVGSSQRSSSA</sequence>
<reference evidence="1" key="1">
    <citation type="submission" date="2021-01" db="EMBL/GenBank/DDBJ databases">
        <authorList>
            <person name="Corre E."/>
            <person name="Pelletier E."/>
            <person name="Niang G."/>
            <person name="Scheremetjew M."/>
            <person name="Finn R."/>
            <person name="Kale V."/>
            <person name="Holt S."/>
            <person name="Cochrane G."/>
            <person name="Meng A."/>
            <person name="Brown T."/>
            <person name="Cohen L."/>
        </authorList>
    </citation>
    <scope>NUCLEOTIDE SEQUENCE</scope>
    <source>
        <strain evidence="1">CCMP2222</strain>
    </source>
</reference>
<protein>
    <submittedName>
        <fullName evidence="1">Uncharacterized protein</fullName>
    </submittedName>
</protein>
<dbReference type="AlphaFoldDB" id="A0A7S2GGJ3"/>
<proteinExistence type="predicted"/>
<gene>
    <name evidence="1" type="ORF">AAND1436_LOCUS25141</name>
</gene>
<evidence type="ECO:0000313" key="1">
    <source>
        <dbReference type="EMBL" id="CAD9452433.1"/>
    </source>
</evidence>
<dbReference type="EMBL" id="HBGQ01051847">
    <property type="protein sequence ID" value="CAD9452433.1"/>
    <property type="molecule type" value="Transcribed_RNA"/>
</dbReference>
<accession>A0A7S2GGJ3</accession>